<accession>A0A0J1HEX6</accession>
<keyword evidence="3" id="KW-1185">Reference proteome</keyword>
<feature type="compositionally biased region" description="Polar residues" evidence="1">
    <location>
        <begin position="16"/>
        <end position="31"/>
    </location>
</feature>
<dbReference type="RefSeq" id="WP_047884334.1">
    <property type="nucleotide sequence ID" value="NZ_LDOU01000006.1"/>
</dbReference>
<evidence type="ECO:0000256" key="1">
    <source>
        <dbReference type="SAM" id="MobiDB-lite"/>
    </source>
</evidence>
<organism evidence="2 3">
    <name type="scientific">Photobacterium ganghwense</name>
    <dbReference type="NCBI Taxonomy" id="320778"/>
    <lineage>
        <taxon>Bacteria</taxon>
        <taxon>Pseudomonadati</taxon>
        <taxon>Pseudomonadota</taxon>
        <taxon>Gammaproteobacteria</taxon>
        <taxon>Vibrionales</taxon>
        <taxon>Vibrionaceae</taxon>
        <taxon>Photobacterium</taxon>
    </lineage>
</organism>
<name>A0A0J1HEX6_9GAMM</name>
<comment type="caution">
    <text evidence="2">The sequence shown here is derived from an EMBL/GenBank/DDBJ whole genome shotgun (WGS) entry which is preliminary data.</text>
</comment>
<protein>
    <submittedName>
        <fullName evidence="2">Uncharacterized protein</fullName>
    </submittedName>
</protein>
<dbReference type="OrthoDB" id="6447003at2"/>
<evidence type="ECO:0000313" key="2">
    <source>
        <dbReference type="EMBL" id="KLV10171.1"/>
    </source>
</evidence>
<dbReference type="EMBL" id="LDOU01000006">
    <property type="protein sequence ID" value="KLV10171.1"/>
    <property type="molecule type" value="Genomic_DNA"/>
</dbReference>
<evidence type="ECO:0000313" key="3">
    <source>
        <dbReference type="Proteomes" id="UP000035909"/>
    </source>
</evidence>
<dbReference type="AlphaFoldDB" id="A0A0J1HEX6"/>
<proteinExistence type="predicted"/>
<gene>
    <name evidence="2" type="ORF">ABT57_06225</name>
</gene>
<sequence length="115" mass="12863">MGLGGLVKSDRRRFTQEASVQESVQQTGQDQAETKAEPIKGRMVSMEADYHSLVDELALVPRRFNAARSDVFRAGVLVLSRMSDEQIEVLLKEVTQSPLNAVRSDERFKAIPTDK</sequence>
<reference evidence="2 3" key="1">
    <citation type="submission" date="2015-05" db="EMBL/GenBank/DDBJ databases">
        <title>Photobacterium galathea sp. nov.</title>
        <authorList>
            <person name="Machado H."/>
            <person name="Gram L."/>
        </authorList>
    </citation>
    <scope>NUCLEOTIDE SEQUENCE [LARGE SCALE GENOMIC DNA]</scope>
    <source>
        <strain evidence="2 3">DSM 22954</strain>
    </source>
</reference>
<dbReference type="PATRIC" id="fig|320778.3.peg.1345"/>
<feature type="region of interest" description="Disordered" evidence="1">
    <location>
        <begin position="1"/>
        <end position="38"/>
    </location>
</feature>
<dbReference type="Proteomes" id="UP000035909">
    <property type="component" value="Unassembled WGS sequence"/>
</dbReference>